<dbReference type="GO" id="GO:0005886">
    <property type="term" value="C:plasma membrane"/>
    <property type="evidence" value="ECO:0007669"/>
    <property type="project" value="UniProtKB-SubCell"/>
</dbReference>
<dbReference type="Proteomes" id="UP000190774">
    <property type="component" value="Unassembled WGS sequence"/>
</dbReference>
<evidence type="ECO:0000313" key="9">
    <source>
        <dbReference type="EMBL" id="SKB01238.1"/>
    </source>
</evidence>
<dbReference type="PANTHER" id="PTHR30012">
    <property type="entry name" value="GENERAL SECRETION PATHWAY PROTEIN"/>
    <property type="match status" value="1"/>
</dbReference>
<keyword evidence="3" id="KW-1003">Cell membrane</keyword>
<dbReference type="OrthoDB" id="181324at2"/>
<evidence type="ECO:0000256" key="5">
    <source>
        <dbReference type="ARBA" id="ARBA00022989"/>
    </source>
</evidence>
<dbReference type="Gene3D" id="1.20.81.30">
    <property type="entry name" value="Type II secretion system (T2SS), domain F"/>
    <property type="match status" value="2"/>
</dbReference>
<protein>
    <submittedName>
        <fullName evidence="9">Type II secretory pathway, component PulF</fullName>
    </submittedName>
</protein>
<evidence type="ECO:0000256" key="4">
    <source>
        <dbReference type="ARBA" id="ARBA00022692"/>
    </source>
</evidence>
<accession>A0A1T4YI36</accession>
<comment type="subcellular location">
    <subcellularLocation>
        <location evidence="1">Cell membrane</location>
        <topology evidence="1">Multi-pass membrane protein</topology>
    </subcellularLocation>
</comment>
<dbReference type="InterPro" id="IPR042094">
    <property type="entry name" value="T2SS_GspF_sf"/>
</dbReference>
<feature type="transmembrane region" description="Helical" evidence="7">
    <location>
        <begin position="142"/>
        <end position="160"/>
    </location>
</feature>
<dbReference type="InterPro" id="IPR018076">
    <property type="entry name" value="T2SS_GspF_dom"/>
</dbReference>
<keyword evidence="4 7" id="KW-0812">Transmembrane</keyword>
<dbReference type="STRING" id="48467.SAMN02745166_03342"/>
<sequence length="329" mass="35937">MNAAEKTALYRELAKMIQAGFHLDRSLTLLLAQKTPPASRQFALGLQRGLAEGHSLTEALRLHNSSLITGLDLAMIQAGEHSGQLSTAFGHLAHYYEASSKATRQMRSAMVYPLILLHLAILLPEIPAAVSRGDAEGFLSRVGGAFLLLWIGLGCAGWIWKRVNLMAAHSQAMDAQLNRLPWLGAARRHWALARFCRVFHAGLLSSIRISTVCQMAGEASQSGLLKAGSEKAAQDVEAGEPLASALASSNGFDTLFVNAMATAEEVGRLDEEMARWAEWESENAEQALQRASLWIPKIGYAIIVVFVVYRIYAMVAGYYGEVRQLMENL</sequence>
<evidence type="ECO:0000256" key="3">
    <source>
        <dbReference type="ARBA" id="ARBA00022475"/>
    </source>
</evidence>
<organism evidence="9 10">
    <name type="scientific">Prosthecobacter debontii</name>
    <dbReference type="NCBI Taxonomy" id="48467"/>
    <lineage>
        <taxon>Bacteria</taxon>
        <taxon>Pseudomonadati</taxon>
        <taxon>Verrucomicrobiota</taxon>
        <taxon>Verrucomicrobiia</taxon>
        <taxon>Verrucomicrobiales</taxon>
        <taxon>Verrucomicrobiaceae</taxon>
        <taxon>Prosthecobacter</taxon>
    </lineage>
</organism>
<dbReference type="RefSeq" id="WP_078814523.1">
    <property type="nucleotide sequence ID" value="NZ_FUYE01000011.1"/>
</dbReference>
<keyword evidence="6 7" id="KW-0472">Membrane</keyword>
<evidence type="ECO:0000256" key="2">
    <source>
        <dbReference type="ARBA" id="ARBA00005745"/>
    </source>
</evidence>
<keyword evidence="5 7" id="KW-1133">Transmembrane helix</keyword>
<dbReference type="PANTHER" id="PTHR30012:SF0">
    <property type="entry name" value="TYPE II SECRETION SYSTEM PROTEIN F-RELATED"/>
    <property type="match status" value="1"/>
</dbReference>
<dbReference type="EMBL" id="FUYE01000011">
    <property type="protein sequence ID" value="SKB01238.1"/>
    <property type="molecule type" value="Genomic_DNA"/>
</dbReference>
<dbReference type="InterPro" id="IPR003004">
    <property type="entry name" value="GspF/PilC"/>
</dbReference>
<evidence type="ECO:0000256" key="1">
    <source>
        <dbReference type="ARBA" id="ARBA00004651"/>
    </source>
</evidence>
<feature type="domain" description="Type II secretion system protein GspF" evidence="8">
    <location>
        <begin position="10"/>
        <end position="124"/>
    </location>
</feature>
<dbReference type="Pfam" id="PF00482">
    <property type="entry name" value="T2SSF"/>
    <property type="match status" value="2"/>
</dbReference>
<reference evidence="10" key="1">
    <citation type="submission" date="2017-02" db="EMBL/GenBank/DDBJ databases">
        <authorList>
            <person name="Varghese N."/>
            <person name="Submissions S."/>
        </authorList>
    </citation>
    <scope>NUCLEOTIDE SEQUENCE [LARGE SCALE GENOMIC DNA]</scope>
    <source>
        <strain evidence="10">ATCC 700200</strain>
    </source>
</reference>
<feature type="transmembrane region" description="Helical" evidence="7">
    <location>
        <begin position="109"/>
        <end position="130"/>
    </location>
</feature>
<gene>
    <name evidence="9" type="ORF">SAMN02745166_03342</name>
</gene>
<evidence type="ECO:0000259" key="8">
    <source>
        <dbReference type="Pfam" id="PF00482"/>
    </source>
</evidence>
<evidence type="ECO:0000313" key="10">
    <source>
        <dbReference type="Proteomes" id="UP000190774"/>
    </source>
</evidence>
<feature type="transmembrane region" description="Helical" evidence="7">
    <location>
        <begin position="298"/>
        <end position="319"/>
    </location>
</feature>
<name>A0A1T4YI36_9BACT</name>
<dbReference type="AlphaFoldDB" id="A0A1T4YI36"/>
<keyword evidence="10" id="KW-1185">Reference proteome</keyword>
<evidence type="ECO:0000256" key="7">
    <source>
        <dbReference type="SAM" id="Phobius"/>
    </source>
</evidence>
<proteinExistence type="inferred from homology"/>
<feature type="domain" description="Type II secretion system protein GspF" evidence="8">
    <location>
        <begin position="195"/>
        <end position="315"/>
    </location>
</feature>
<evidence type="ECO:0000256" key="6">
    <source>
        <dbReference type="ARBA" id="ARBA00023136"/>
    </source>
</evidence>
<comment type="similarity">
    <text evidence="2">Belongs to the GSP F family.</text>
</comment>